<keyword evidence="1 5" id="KW-0808">Transferase</keyword>
<comment type="pathway">
    <text evidence="5">Cofactor biosynthesis; coenzyme F420 biosynthesis.</text>
</comment>
<sequence>MRSSAVWSVVVPVKRVDGAKTRLDADPAVRAALASAFARDTIRAVLAASSVARVFVVGDDSAFVAEPALLADGRLRIVPDPNAGMNAAIARGIAEVRSGRQDSAVTVLVGDLPALTAADLDAALAVAALHPLSMVPDASGEGTVMVAATAGAALIPSFGEGSAARHHSLGYVPLPVDPASTVRLDVDTAEALAAAVLRGVGPATTGLLRRDPSHTRWFHPGQPHSPTF</sequence>
<dbReference type="InterPro" id="IPR025877">
    <property type="entry name" value="MobA-like_NTP_Trfase"/>
</dbReference>
<dbReference type="EC" id="2.7.7.105" evidence="5"/>
<comment type="similarity">
    <text evidence="5">Belongs to the CofC family.</text>
</comment>
<dbReference type="InterPro" id="IPR029044">
    <property type="entry name" value="Nucleotide-diphossugar_trans"/>
</dbReference>
<evidence type="ECO:0000256" key="2">
    <source>
        <dbReference type="ARBA" id="ARBA00022695"/>
    </source>
</evidence>
<dbReference type="EMBL" id="JBHSTP010000002">
    <property type="protein sequence ID" value="MFC6356113.1"/>
    <property type="molecule type" value="Genomic_DNA"/>
</dbReference>
<evidence type="ECO:0000256" key="4">
    <source>
        <dbReference type="ARBA" id="ARBA00023134"/>
    </source>
</evidence>
<feature type="domain" description="MobA-like NTP transferase" evidence="7">
    <location>
        <begin position="45"/>
        <end position="156"/>
    </location>
</feature>
<dbReference type="InterPro" id="IPR002835">
    <property type="entry name" value="CofC"/>
</dbReference>
<dbReference type="SUPFAM" id="SSF53448">
    <property type="entry name" value="Nucleotide-diphospho-sugar transferases"/>
    <property type="match status" value="1"/>
</dbReference>
<name>A0ABW1VDE7_9MICO</name>
<evidence type="ECO:0000256" key="1">
    <source>
        <dbReference type="ARBA" id="ARBA00022679"/>
    </source>
</evidence>
<evidence type="ECO:0000256" key="5">
    <source>
        <dbReference type="HAMAP-Rule" id="MF_02114"/>
    </source>
</evidence>
<feature type="binding site" evidence="5">
    <location>
        <position position="159"/>
    </location>
    <ligand>
        <name>phosphoenolpyruvate</name>
        <dbReference type="ChEBI" id="CHEBI:58702"/>
    </ligand>
</feature>
<feature type="binding site" evidence="5">
    <location>
        <position position="162"/>
    </location>
    <ligand>
        <name>phosphoenolpyruvate</name>
        <dbReference type="ChEBI" id="CHEBI:58702"/>
    </ligand>
</feature>
<evidence type="ECO:0000256" key="6">
    <source>
        <dbReference type="SAM" id="MobiDB-lite"/>
    </source>
</evidence>
<dbReference type="PANTHER" id="PTHR40392:SF1">
    <property type="entry name" value="2-PHOSPHO-L-LACTATE GUANYLYLTRANSFERASE"/>
    <property type="match status" value="1"/>
</dbReference>
<keyword evidence="3 5" id="KW-0547">Nucleotide-binding</keyword>
<gene>
    <name evidence="8" type="primary">cofC</name>
    <name evidence="5" type="synonym">fbiD</name>
    <name evidence="8" type="ORF">ACFQB0_08340</name>
</gene>
<evidence type="ECO:0000259" key="7">
    <source>
        <dbReference type="Pfam" id="PF12804"/>
    </source>
</evidence>
<keyword evidence="2 5" id="KW-0548">Nucleotidyltransferase</keyword>
<keyword evidence="9" id="KW-1185">Reference proteome</keyword>
<dbReference type="GO" id="GO:0043814">
    <property type="term" value="F:phospholactate guanylyltransferase activity"/>
    <property type="evidence" value="ECO:0007669"/>
    <property type="project" value="UniProtKB-EC"/>
</dbReference>
<accession>A0ABW1VDE7</accession>
<comment type="function">
    <text evidence="5">Guanylyltransferase that catalyzes the activation of phosphoenolpyruvate (PEP) as enolpyruvoyl-2-diphospho-5'-guanosine, via the condensation of PEP with GTP. It is involved in the biosynthesis of coenzyme F420, a hydride carrier cofactor.</text>
</comment>
<organism evidence="8 9">
    <name type="scientific">Luethyella okanaganae</name>
    <dbReference type="NCBI Taxonomy" id="69372"/>
    <lineage>
        <taxon>Bacteria</taxon>
        <taxon>Bacillati</taxon>
        <taxon>Actinomycetota</taxon>
        <taxon>Actinomycetes</taxon>
        <taxon>Micrococcales</taxon>
        <taxon>Microbacteriaceae</taxon>
        <taxon>Luethyella</taxon>
    </lineage>
</organism>
<dbReference type="NCBIfam" id="TIGR03552">
    <property type="entry name" value="F420_cofC"/>
    <property type="match status" value="1"/>
</dbReference>
<dbReference type="RefSeq" id="WP_386730075.1">
    <property type="nucleotide sequence ID" value="NZ_JBHSTP010000002.1"/>
</dbReference>
<dbReference type="HAMAP" id="MF_02114">
    <property type="entry name" value="CofC"/>
    <property type="match status" value="1"/>
</dbReference>
<evidence type="ECO:0000313" key="8">
    <source>
        <dbReference type="EMBL" id="MFC6356113.1"/>
    </source>
</evidence>
<dbReference type="Gene3D" id="3.90.550.10">
    <property type="entry name" value="Spore Coat Polysaccharide Biosynthesis Protein SpsA, Chain A"/>
    <property type="match status" value="1"/>
</dbReference>
<keyword evidence="4 5" id="KW-0342">GTP-binding</keyword>
<dbReference type="Proteomes" id="UP001596306">
    <property type="component" value="Unassembled WGS sequence"/>
</dbReference>
<feature type="region of interest" description="Disordered" evidence="6">
    <location>
        <begin position="208"/>
        <end position="228"/>
    </location>
</feature>
<proteinExistence type="inferred from homology"/>
<comment type="catalytic activity">
    <reaction evidence="5">
        <text>phosphoenolpyruvate + GTP + H(+) = enolpyruvoyl-2-diphospho-5'-guanosine + diphosphate</text>
        <dbReference type="Rhea" id="RHEA:30519"/>
        <dbReference type="ChEBI" id="CHEBI:15378"/>
        <dbReference type="ChEBI" id="CHEBI:33019"/>
        <dbReference type="ChEBI" id="CHEBI:37565"/>
        <dbReference type="ChEBI" id="CHEBI:58702"/>
        <dbReference type="ChEBI" id="CHEBI:143701"/>
        <dbReference type="EC" id="2.7.7.105"/>
    </reaction>
</comment>
<reference evidence="9" key="1">
    <citation type="journal article" date="2019" name="Int. J. Syst. Evol. Microbiol.">
        <title>The Global Catalogue of Microorganisms (GCM) 10K type strain sequencing project: providing services to taxonomists for standard genome sequencing and annotation.</title>
        <authorList>
            <consortium name="The Broad Institute Genomics Platform"/>
            <consortium name="The Broad Institute Genome Sequencing Center for Infectious Disease"/>
            <person name="Wu L."/>
            <person name="Ma J."/>
        </authorList>
    </citation>
    <scope>NUCLEOTIDE SEQUENCE [LARGE SCALE GENOMIC DNA]</scope>
    <source>
        <strain evidence="9">CCUG 43304</strain>
    </source>
</reference>
<evidence type="ECO:0000256" key="3">
    <source>
        <dbReference type="ARBA" id="ARBA00022741"/>
    </source>
</evidence>
<evidence type="ECO:0000313" key="9">
    <source>
        <dbReference type="Proteomes" id="UP001596306"/>
    </source>
</evidence>
<dbReference type="PANTHER" id="PTHR40392">
    <property type="entry name" value="2-PHOSPHO-L-LACTATE GUANYLYLTRANSFERASE"/>
    <property type="match status" value="1"/>
</dbReference>
<comment type="caution">
    <text evidence="8">The sequence shown here is derived from an EMBL/GenBank/DDBJ whole genome shotgun (WGS) entry which is preliminary data.</text>
</comment>
<protein>
    <recommendedName>
        <fullName evidence="5">Phosphoenolpyruvate guanylyltransferase</fullName>
        <shortName evidence="5">PEP guanylyltransferase</shortName>
        <ecNumber evidence="5">2.7.7.105</ecNumber>
    </recommendedName>
</protein>
<dbReference type="Pfam" id="PF12804">
    <property type="entry name" value="NTP_transf_3"/>
    <property type="match status" value="1"/>
</dbReference>
<feature type="binding site" evidence="5">
    <location>
        <position position="143"/>
    </location>
    <ligand>
        <name>phosphoenolpyruvate</name>
        <dbReference type="ChEBI" id="CHEBI:58702"/>
    </ligand>
</feature>